<reference evidence="2" key="1">
    <citation type="journal article" date="2023" name="bioRxiv">
        <title>Improved chromosome-level genome assembly for marigold (Tagetes erecta).</title>
        <authorList>
            <person name="Jiang F."/>
            <person name="Yuan L."/>
            <person name="Wang S."/>
            <person name="Wang H."/>
            <person name="Xu D."/>
            <person name="Wang A."/>
            <person name="Fan W."/>
        </authorList>
    </citation>
    <scope>NUCLEOTIDE SEQUENCE</scope>
    <source>
        <strain evidence="2">WSJ</strain>
        <tissue evidence="2">Leaf</tissue>
    </source>
</reference>
<organism evidence="2 3">
    <name type="scientific">Tagetes erecta</name>
    <name type="common">African marigold</name>
    <dbReference type="NCBI Taxonomy" id="13708"/>
    <lineage>
        <taxon>Eukaryota</taxon>
        <taxon>Viridiplantae</taxon>
        <taxon>Streptophyta</taxon>
        <taxon>Embryophyta</taxon>
        <taxon>Tracheophyta</taxon>
        <taxon>Spermatophyta</taxon>
        <taxon>Magnoliopsida</taxon>
        <taxon>eudicotyledons</taxon>
        <taxon>Gunneridae</taxon>
        <taxon>Pentapetalae</taxon>
        <taxon>asterids</taxon>
        <taxon>campanulids</taxon>
        <taxon>Asterales</taxon>
        <taxon>Asteraceae</taxon>
        <taxon>Asteroideae</taxon>
        <taxon>Heliantheae alliance</taxon>
        <taxon>Tageteae</taxon>
        <taxon>Tagetes</taxon>
    </lineage>
</organism>
<dbReference type="Proteomes" id="UP001229421">
    <property type="component" value="Unassembled WGS sequence"/>
</dbReference>
<sequence>MNFLIMGIHKFPKMMYTKLVLGRYVSSSTVIDVPKGHICVYVGENSMKRFVVPLAYLKHPSFQMLLNLAKEEFGYAHPMGGLTFVCKEETFIELVENIG</sequence>
<gene>
    <name evidence="2" type="ORF">QVD17_18226</name>
</gene>
<name>A0AAD8KKS0_TARER</name>
<proteinExistence type="inferred from homology"/>
<dbReference type="Pfam" id="PF02519">
    <property type="entry name" value="Auxin_inducible"/>
    <property type="match status" value="1"/>
</dbReference>
<comment type="caution">
    <text evidence="2">The sequence shown here is derived from an EMBL/GenBank/DDBJ whole genome shotgun (WGS) entry which is preliminary data.</text>
</comment>
<dbReference type="InterPro" id="IPR003676">
    <property type="entry name" value="SAUR_fam"/>
</dbReference>
<dbReference type="EMBL" id="JAUHHV010000005">
    <property type="protein sequence ID" value="KAK1422936.1"/>
    <property type="molecule type" value="Genomic_DNA"/>
</dbReference>
<evidence type="ECO:0008006" key="4">
    <source>
        <dbReference type="Google" id="ProtNLM"/>
    </source>
</evidence>
<evidence type="ECO:0000313" key="2">
    <source>
        <dbReference type="EMBL" id="KAK1422936.1"/>
    </source>
</evidence>
<evidence type="ECO:0000256" key="1">
    <source>
        <dbReference type="ARBA" id="ARBA00006974"/>
    </source>
</evidence>
<protein>
    <recommendedName>
        <fullName evidence="4">Small auxin up regulated protein</fullName>
    </recommendedName>
</protein>
<comment type="similarity">
    <text evidence="1">Belongs to the ARG7 family.</text>
</comment>
<dbReference type="PANTHER" id="PTHR31929">
    <property type="entry name" value="SAUR-LIKE AUXIN-RESPONSIVE PROTEIN FAMILY-RELATED"/>
    <property type="match status" value="1"/>
</dbReference>
<keyword evidence="3" id="KW-1185">Reference proteome</keyword>
<accession>A0AAD8KKS0</accession>
<dbReference type="AlphaFoldDB" id="A0AAD8KKS0"/>
<evidence type="ECO:0000313" key="3">
    <source>
        <dbReference type="Proteomes" id="UP001229421"/>
    </source>
</evidence>
<dbReference type="GO" id="GO:0009733">
    <property type="term" value="P:response to auxin"/>
    <property type="evidence" value="ECO:0007669"/>
    <property type="project" value="InterPro"/>
</dbReference>